<keyword evidence="2" id="KW-1283">Bacterial microcompartment</keyword>
<name>A0A9D0ZSV6_9FIRM</name>
<dbReference type="InterPro" id="IPR044870">
    <property type="entry name" value="BMC_CP"/>
</dbReference>
<evidence type="ECO:0000256" key="1">
    <source>
        <dbReference type="ARBA" id="ARBA00024322"/>
    </source>
</evidence>
<protein>
    <submittedName>
        <fullName evidence="4">Microcompartment protein PduB</fullName>
    </submittedName>
</protein>
<dbReference type="PIRSF" id="PIRSF012290">
    <property type="entry name" value="EutL_PduB"/>
    <property type="match status" value="1"/>
</dbReference>
<proteinExistence type="predicted"/>
<dbReference type="InterPro" id="IPR000249">
    <property type="entry name" value="BMC_dom"/>
</dbReference>
<dbReference type="SUPFAM" id="SSF143414">
    <property type="entry name" value="CcmK-like"/>
    <property type="match status" value="2"/>
</dbReference>
<dbReference type="InterPro" id="IPR030984">
    <property type="entry name" value="PduB"/>
</dbReference>
<dbReference type="InterPro" id="IPR009193">
    <property type="entry name" value="EutL_PduB"/>
</dbReference>
<dbReference type="InterPro" id="IPR037233">
    <property type="entry name" value="CcmK-like_sf"/>
</dbReference>
<dbReference type="GO" id="GO:0031469">
    <property type="term" value="C:bacterial microcompartment"/>
    <property type="evidence" value="ECO:0007669"/>
    <property type="project" value="UniProtKB-SubCell"/>
</dbReference>
<evidence type="ECO:0000313" key="4">
    <source>
        <dbReference type="EMBL" id="HIQ95124.1"/>
    </source>
</evidence>
<reference evidence="4" key="2">
    <citation type="journal article" date="2021" name="PeerJ">
        <title>Extensive microbial diversity within the chicken gut microbiome revealed by metagenomics and culture.</title>
        <authorList>
            <person name="Gilroy R."/>
            <person name="Ravi A."/>
            <person name="Getino M."/>
            <person name="Pursley I."/>
            <person name="Horton D.L."/>
            <person name="Alikhan N.F."/>
            <person name="Baker D."/>
            <person name="Gharbi K."/>
            <person name="Hall N."/>
            <person name="Watson M."/>
            <person name="Adriaenssens E.M."/>
            <person name="Foster-Nyarko E."/>
            <person name="Jarju S."/>
            <person name="Secka A."/>
            <person name="Antonio M."/>
            <person name="Oren A."/>
            <person name="Chaudhuri R.R."/>
            <person name="La Ragione R."/>
            <person name="Hildebrand F."/>
            <person name="Pallen M.J."/>
        </authorList>
    </citation>
    <scope>NUCLEOTIDE SEQUENCE</scope>
    <source>
        <strain evidence="4">ChiSjej3B21-11622</strain>
    </source>
</reference>
<accession>A0A9D0ZSV6</accession>
<dbReference type="GO" id="GO:0005198">
    <property type="term" value="F:structural molecule activity"/>
    <property type="evidence" value="ECO:0007669"/>
    <property type="project" value="InterPro"/>
</dbReference>
<dbReference type="NCBIfam" id="TIGR04501">
    <property type="entry name" value="microcomp_PduB"/>
    <property type="match status" value="1"/>
</dbReference>
<evidence type="ECO:0000256" key="2">
    <source>
        <dbReference type="ARBA" id="ARBA00024446"/>
    </source>
</evidence>
<dbReference type="AlphaFoldDB" id="A0A9D0ZSV6"/>
<dbReference type="Proteomes" id="UP000886886">
    <property type="component" value="Unassembled WGS sequence"/>
</dbReference>
<reference evidence="4" key="1">
    <citation type="submission" date="2020-10" db="EMBL/GenBank/DDBJ databases">
        <authorList>
            <person name="Gilroy R."/>
        </authorList>
    </citation>
    <scope>NUCLEOTIDE SEQUENCE</scope>
    <source>
        <strain evidence="4">ChiSjej3B21-11622</strain>
    </source>
</reference>
<organism evidence="4 5">
    <name type="scientific">Candidatus Limivivens merdigallinarum</name>
    <dbReference type="NCBI Taxonomy" id="2840859"/>
    <lineage>
        <taxon>Bacteria</taxon>
        <taxon>Bacillati</taxon>
        <taxon>Bacillota</taxon>
        <taxon>Clostridia</taxon>
        <taxon>Lachnospirales</taxon>
        <taxon>Lachnospiraceae</taxon>
        <taxon>Lachnospiraceae incertae sedis</taxon>
        <taxon>Candidatus Limivivens</taxon>
    </lineage>
</organism>
<dbReference type="PROSITE" id="PS51931">
    <property type="entry name" value="BMC_CP"/>
    <property type="match status" value="1"/>
</dbReference>
<dbReference type="Gene3D" id="3.30.70.1710">
    <property type="match status" value="2"/>
</dbReference>
<feature type="domain" description="BMC circularly permuted" evidence="3">
    <location>
        <begin position="10"/>
        <end position="125"/>
    </location>
</feature>
<dbReference type="EMBL" id="DVFT01000014">
    <property type="protein sequence ID" value="HIQ95124.1"/>
    <property type="molecule type" value="Genomic_DNA"/>
</dbReference>
<dbReference type="Pfam" id="PF00936">
    <property type="entry name" value="BMC"/>
    <property type="match status" value="2"/>
</dbReference>
<dbReference type="SMART" id="SM00877">
    <property type="entry name" value="BMC"/>
    <property type="match status" value="2"/>
</dbReference>
<gene>
    <name evidence="4" type="primary">pduB</name>
    <name evidence="4" type="ORF">IAB26_01040</name>
</gene>
<evidence type="ECO:0000259" key="3">
    <source>
        <dbReference type="PROSITE" id="PS51931"/>
    </source>
</evidence>
<dbReference type="NCBIfam" id="NF011944">
    <property type="entry name" value="PRK15415.1"/>
    <property type="match status" value="1"/>
</dbReference>
<sequence length="237" mass="24842">MDVHSISMNCTRTEFVGTAVLDTIGLCIAGADEALLRAMNLETPYRSLGLFSSRTGAAGQLTAIDEAVKATNTEVLTIEFPRDTKGWGGHGNYVVLGGNDVTDVKEAIRISLELTNKYAGELYISEAGHLEFAYSASAGRVLEKAFGAKYNQAFGFMAGSPAAIGLVMADTALKAADVEITGYLTPSKGTSHSNEVILVLSGSASAAKEAVLSARQIGLELLIAMGSYPEIPGVPYL</sequence>
<comment type="caution">
    <text evidence="4">The sequence shown here is derived from an EMBL/GenBank/DDBJ whole genome shotgun (WGS) entry which is preliminary data.</text>
</comment>
<evidence type="ECO:0000313" key="5">
    <source>
        <dbReference type="Proteomes" id="UP000886886"/>
    </source>
</evidence>
<comment type="subcellular location">
    <subcellularLocation>
        <location evidence="1">Bacterial microcompartment</location>
    </subcellularLocation>
</comment>